<keyword evidence="2" id="KW-1185">Reference proteome</keyword>
<gene>
    <name evidence="1" type="ORF">GCM10023209_19750</name>
</gene>
<comment type="caution">
    <text evidence="1">The sequence shown here is derived from an EMBL/GenBank/DDBJ whole genome shotgun (WGS) entry which is preliminary data.</text>
</comment>
<name>A0ABP9LCT3_9RHOB</name>
<proteinExistence type="predicted"/>
<sequence>MIAPIHDTAQLRAFLTDPQACAERPMARRMAWIALAQSRGIRVVQCRLPEPCWGGTARDRLAQHRADLRAEAAAKRAAHFGGA</sequence>
<dbReference type="Proteomes" id="UP001499910">
    <property type="component" value="Unassembled WGS sequence"/>
</dbReference>
<accession>A0ABP9LCT3</accession>
<dbReference type="RefSeq" id="WP_259550493.1">
    <property type="nucleotide sequence ID" value="NZ_BAABHW010000002.1"/>
</dbReference>
<dbReference type="EMBL" id="BAABHW010000002">
    <property type="protein sequence ID" value="GAA5073629.1"/>
    <property type="molecule type" value="Genomic_DNA"/>
</dbReference>
<organism evidence="1 2">
    <name type="scientific">[Roseibacterium] beibuensis</name>
    <dbReference type="NCBI Taxonomy" id="1193142"/>
    <lineage>
        <taxon>Bacteria</taxon>
        <taxon>Pseudomonadati</taxon>
        <taxon>Pseudomonadota</taxon>
        <taxon>Alphaproteobacteria</taxon>
        <taxon>Rhodobacterales</taxon>
        <taxon>Roseobacteraceae</taxon>
        <taxon>Roseicyclus</taxon>
    </lineage>
</organism>
<protein>
    <submittedName>
        <fullName evidence="1">Uncharacterized protein</fullName>
    </submittedName>
</protein>
<evidence type="ECO:0000313" key="2">
    <source>
        <dbReference type="Proteomes" id="UP001499910"/>
    </source>
</evidence>
<evidence type="ECO:0000313" key="1">
    <source>
        <dbReference type="EMBL" id="GAA5073629.1"/>
    </source>
</evidence>
<reference evidence="2" key="1">
    <citation type="journal article" date="2019" name="Int. J. Syst. Evol. Microbiol.">
        <title>The Global Catalogue of Microorganisms (GCM) 10K type strain sequencing project: providing services to taxonomists for standard genome sequencing and annotation.</title>
        <authorList>
            <consortium name="The Broad Institute Genomics Platform"/>
            <consortium name="The Broad Institute Genome Sequencing Center for Infectious Disease"/>
            <person name="Wu L."/>
            <person name="Ma J."/>
        </authorList>
    </citation>
    <scope>NUCLEOTIDE SEQUENCE [LARGE SCALE GENOMIC DNA]</scope>
    <source>
        <strain evidence="2">JCM 18015</strain>
    </source>
</reference>